<proteinExistence type="predicted"/>
<dbReference type="Gene3D" id="3.40.630.30">
    <property type="match status" value="1"/>
</dbReference>
<evidence type="ECO:0000313" key="2">
    <source>
        <dbReference type="EMBL" id="MBB3994160.1"/>
    </source>
</evidence>
<feature type="domain" description="N-acetyltransferase" evidence="1">
    <location>
        <begin position="2"/>
        <end position="158"/>
    </location>
</feature>
<dbReference type="RefSeq" id="WP_184564922.1">
    <property type="nucleotide sequence ID" value="NZ_JACIEI010000004.1"/>
</dbReference>
<keyword evidence="2" id="KW-0808">Transferase</keyword>
<keyword evidence="2" id="KW-0012">Acyltransferase</keyword>
<evidence type="ECO:0000259" key="1">
    <source>
        <dbReference type="PROSITE" id="PS51186"/>
    </source>
</evidence>
<protein>
    <submittedName>
        <fullName evidence="2">L-amino acid N-acyltransferase YncA</fullName>
    </submittedName>
</protein>
<dbReference type="InterPro" id="IPR000182">
    <property type="entry name" value="GNAT_dom"/>
</dbReference>
<dbReference type="Proteomes" id="UP000530268">
    <property type="component" value="Unassembled WGS sequence"/>
</dbReference>
<evidence type="ECO:0000313" key="3">
    <source>
        <dbReference type="Proteomes" id="UP000530268"/>
    </source>
</evidence>
<dbReference type="GO" id="GO:0016747">
    <property type="term" value="F:acyltransferase activity, transferring groups other than amino-acyl groups"/>
    <property type="evidence" value="ECO:0007669"/>
    <property type="project" value="InterPro"/>
</dbReference>
<dbReference type="AlphaFoldDB" id="A0A7W6H023"/>
<dbReference type="InterPro" id="IPR016181">
    <property type="entry name" value="Acyl_CoA_acyltransferase"/>
</dbReference>
<keyword evidence="3" id="KW-1185">Reference proteome</keyword>
<dbReference type="EMBL" id="JACIEI010000004">
    <property type="protein sequence ID" value="MBB3994160.1"/>
    <property type="molecule type" value="Genomic_DNA"/>
</dbReference>
<organism evidence="2 3">
    <name type="scientific">Sulfitobacter undariae</name>
    <dbReference type="NCBI Taxonomy" id="1563671"/>
    <lineage>
        <taxon>Bacteria</taxon>
        <taxon>Pseudomonadati</taxon>
        <taxon>Pseudomonadota</taxon>
        <taxon>Alphaproteobacteria</taxon>
        <taxon>Rhodobacterales</taxon>
        <taxon>Roseobacteraceae</taxon>
        <taxon>Sulfitobacter</taxon>
    </lineage>
</organism>
<dbReference type="Pfam" id="PF00583">
    <property type="entry name" value="Acetyltransf_1"/>
    <property type="match status" value="1"/>
</dbReference>
<dbReference type="SUPFAM" id="SSF55729">
    <property type="entry name" value="Acyl-CoA N-acyltransferases (Nat)"/>
    <property type="match status" value="1"/>
</dbReference>
<reference evidence="2 3" key="1">
    <citation type="submission" date="2020-08" db="EMBL/GenBank/DDBJ databases">
        <title>Genomic Encyclopedia of Type Strains, Phase IV (KMG-IV): sequencing the most valuable type-strain genomes for metagenomic binning, comparative biology and taxonomic classification.</title>
        <authorList>
            <person name="Goeker M."/>
        </authorList>
    </citation>
    <scope>NUCLEOTIDE SEQUENCE [LARGE SCALE GENOMIC DNA]</scope>
    <source>
        <strain evidence="2 3">DSM 102234</strain>
    </source>
</reference>
<sequence>MIQVRTAVPFDAASMAKLLNEIIEIGGTTAMVRPVTRNDIAEWMATDAERSAWHVAVDSDETVIGFQWISPHPNLPPEACDIASFVQVGRAGLGIGSALFTANAEAAKALGYVWINATIRADNEGGLTYYQSRGFRDWTVDTNVELPNGMIVDKISKRYDV</sequence>
<accession>A0A7W6H023</accession>
<dbReference type="PROSITE" id="PS51186">
    <property type="entry name" value="GNAT"/>
    <property type="match status" value="1"/>
</dbReference>
<comment type="caution">
    <text evidence="2">The sequence shown here is derived from an EMBL/GenBank/DDBJ whole genome shotgun (WGS) entry which is preliminary data.</text>
</comment>
<name>A0A7W6H023_9RHOB</name>
<gene>
    <name evidence="2" type="ORF">GGR95_001801</name>
</gene>